<feature type="compositionally biased region" description="Basic and acidic residues" evidence="2">
    <location>
        <begin position="1869"/>
        <end position="1879"/>
    </location>
</feature>
<feature type="region of interest" description="Disordered" evidence="2">
    <location>
        <begin position="1282"/>
        <end position="1302"/>
    </location>
</feature>
<dbReference type="Pfam" id="PF14429">
    <property type="entry name" value="DOCK-C2"/>
    <property type="match status" value="1"/>
</dbReference>
<evidence type="ECO:0000259" key="3">
    <source>
        <dbReference type="PROSITE" id="PS51650"/>
    </source>
</evidence>
<dbReference type="Proteomes" id="UP001470230">
    <property type="component" value="Unassembled WGS sequence"/>
</dbReference>
<dbReference type="InterPro" id="IPR046769">
    <property type="entry name" value="DOCKER_Lobe_A"/>
</dbReference>
<accession>A0ABR2K013</accession>
<comment type="caution">
    <text evidence="4">The sequence shown here is derived from an EMBL/GenBank/DDBJ whole genome shotgun (WGS) entry which is preliminary data.</text>
</comment>
<feature type="compositionally biased region" description="Low complexity" evidence="2">
    <location>
        <begin position="1006"/>
        <end position="1018"/>
    </location>
</feature>
<dbReference type="InterPro" id="IPR043161">
    <property type="entry name" value="DOCK_C_lobe_A"/>
</dbReference>
<feature type="region of interest" description="Disordered" evidence="2">
    <location>
        <begin position="1569"/>
        <end position="1622"/>
    </location>
</feature>
<feature type="region of interest" description="Disordered" evidence="2">
    <location>
        <begin position="1812"/>
        <end position="1879"/>
    </location>
</feature>
<reference evidence="4 5" key="1">
    <citation type="submission" date="2024-04" db="EMBL/GenBank/DDBJ databases">
        <title>Tritrichomonas musculus Genome.</title>
        <authorList>
            <person name="Alves-Ferreira E."/>
            <person name="Grigg M."/>
            <person name="Lorenzi H."/>
            <person name="Galac M."/>
        </authorList>
    </citation>
    <scope>NUCLEOTIDE SEQUENCE [LARGE SCALE GENOMIC DNA]</scope>
    <source>
        <strain evidence="4 5">EAF2021</strain>
    </source>
</reference>
<dbReference type="Gene3D" id="2.60.40.150">
    <property type="entry name" value="C2 domain"/>
    <property type="match status" value="1"/>
</dbReference>
<feature type="region of interest" description="Disordered" evidence="2">
    <location>
        <begin position="429"/>
        <end position="498"/>
    </location>
</feature>
<evidence type="ECO:0000313" key="5">
    <source>
        <dbReference type="Proteomes" id="UP001470230"/>
    </source>
</evidence>
<dbReference type="InterPro" id="IPR027007">
    <property type="entry name" value="C2_DOCK-type_domain"/>
</dbReference>
<comment type="similarity">
    <text evidence="1">Belongs to the DOCK family.</text>
</comment>
<keyword evidence="5" id="KW-1185">Reference proteome</keyword>
<dbReference type="EMBL" id="JAPFFF010000008">
    <property type="protein sequence ID" value="KAK8884307.1"/>
    <property type="molecule type" value="Genomic_DNA"/>
</dbReference>
<feature type="region of interest" description="Disordered" evidence="2">
    <location>
        <begin position="1711"/>
        <end position="1762"/>
    </location>
</feature>
<evidence type="ECO:0000256" key="2">
    <source>
        <dbReference type="SAM" id="MobiDB-lite"/>
    </source>
</evidence>
<feature type="domain" description="C2 DOCK-type" evidence="3">
    <location>
        <begin position="315"/>
        <end position="484"/>
    </location>
</feature>
<dbReference type="PANTHER" id="PTHR23317:SF76">
    <property type="entry name" value="LD20667P"/>
    <property type="match status" value="1"/>
</dbReference>
<feature type="compositionally biased region" description="Polar residues" evidence="2">
    <location>
        <begin position="1812"/>
        <end position="1847"/>
    </location>
</feature>
<proteinExistence type="inferred from homology"/>
<feature type="compositionally biased region" description="Basic residues" evidence="2">
    <location>
        <begin position="473"/>
        <end position="487"/>
    </location>
</feature>
<feature type="compositionally biased region" description="Acidic residues" evidence="2">
    <location>
        <begin position="2129"/>
        <end position="2149"/>
    </location>
</feature>
<dbReference type="Pfam" id="PF06920">
    <property type="entry name" value="DHR-2_Lobe_A"/>
    <property type="match status" value="1"/>
</dbReference>
<name>A0ABR2K013_9EUKA</name>
<organism evidence="4 5">
    <name type="scientific">Tritrichomonas musculus</name>
    <dbReference type="NCBI Taxonomy" id="1915356"/>
    <lineage>
        <taxon>Eukaryota</taxon>
        <taxon>Metamonada</taxon>
        <taxon>Parabasalia</taxon>
        <taxon>Tritrichomonadida</taxon>
        <taxon>Tritrichomonadidae</taxon>
        <taxon>Tritrichomonas</taxon>
    </lineage>
</organism>
<gene>
    <name evidence="4" type="ORF">M9Y10_043415</name>
</gene>
<feature type="compositionally biased region" description="Low complexity" evidence="2">
    <location>
        <begin position="1848"/>
        <end position="1868"/>
    </location>
</feature>
<sequence>MNSLVDDLIRDDVNQALEENKYPWIKPIVELVESTQNPFLSPDFFSSSSPKDFLNDSASAFYLSSGYEMKVTFDEADYLKLFSCQFTDIAFSTEIADRMRTLRKTHRIYLTFKLNSIESPFSFIEPMICTAFLYDRMSKCVISDLWNFVPEKCQSFFKGPQYTFDKSNTASFLIDPSIVTKSNGTFIILFSHPLTVDNGINTVLKYYQNPSSISTVSATKPVNIAFAKNPNAFSTFCWSYVNLSSENINNLEFPAPFLIDHSMSEGEISELISEAQSKHLKQVPFSISMDVIPTITPLILRQVSDIKIMPYLTPIHQLSIHLHQLKMPALSSARNIMIRVSFVSTEDNLPLFVIRSKYNSNKLVEYEYSRVCYHEKSPKFDDYFLIDLPYPLKPTSALIFQIYHVHVKATESKSMTEIGKAVLPLFQSTNINKDNPKDKRKNKDKQKVDDSENSEKNEKSETNEKPEEEKEKKLSKRQIRIQNKNKKNNPETIGSDANAESDGLVFIPDDTHTLSVSSDKTSKLIVSTYLRSNIISNDKKYNKFTQMISDCNANALDSELIKSISPVTLTENLMLILDRIIKMYEKSPFFNFEPILSILNAVLPYLKAHQLNRYLLLYVFYFAFRDTSKTNVQINHQLNDKQINSDSALVERDLSNHQPLANEGKETNSLIDLEQVGFNKKPPKSETLIDFGDDSLFKNVHYNSSKNRRPSLILQSLYKESDSTPIHIKMLKGVIQLIKEKETEAINLLHPVEPFINGFLIKSLAVSKDRYLTDDFIEFVDLYTKYAAKSDCINETATSFGKFVDLLFDIGLPTAASVANSAFIRNCPLKNILTYVSIAYRPEYFLYSVRSIENFVDVFCKLVTLSFSGDNCSVMQPFFNTINQLCLIYDDSLKDEVASKLLNCLTTIIPSKIPVSAQISDGVKFIIFILTYCNETSMKSIIAKQKLPTFMSLIHYLLNKSTEMPVTQRRHKIRLASLANSEGVITIQGNSSSKSPLFATTTTTTTNASSISSTNPTIHPTEAQNSVPPNISLIKTCSSLEASKNLTLESGGSSSIKQKNYFESVKVKRPKQTAQALLGSNTKIQRAKDDSNISFNEGKTSSNNSINIGINESFNTFESSIIAPDGKCRIDIDCNKNTQIALFRFITVFLGVSDLNGGAYLLQFAYHALQLRNMPKPFILQSYHLLNQVILMFSPGIIDIYNPCMTKVIYTLFKMTIISSNYHKHIASIIVAMFNRDFQTYKNNNRSFAICTRAISMIHYSQLTLERFIQFMKLLRDSSLANQNQNSNSKSSRNSLTMKKTKISGSSQNTVIDGLREFYEIFEKLRSISVNLGNPKLTPSQKAKHLIQRFYAFKYSPDAQFIALEDLKRHQVENDNNLEAMNITILQAALIYEYLVKLNRMPNFFYSKFGGKHKYHLISHVSSVEAILLTKSQNNKSISPSSSSSSVLPTTTMYLIGSTSLCPSEIMNDIPKIPSFCDSETFSEAGFVSLLYKCLNEAENIGRTIISNFILDFIWPIYDARCLYGQMGNLFDLYEKIFNKRLLKARSDIRPKVGQSTQQQQVQLTLTHNSNLPASAPVTPSGDRCPLEGPSNDKRNSNRNSRITKNRRSTRNKKSSDLNEGEIGGYFNKDSAYDEEFDNVAVGSFEDSENHNTFFRVMFCGKIFESDNGRAFIYRAEPGTTCSQFASQLNKYYEFLMGKNKITIINGEFDKEKQTNNDEETNQETQPDSTASTNENNSQETSNTANNDTQNKTDNNQENQTKTNIKDAQNKLNNNQENQTKTNIKDAQNKLNNNQENQTKTNIKDAQNKLNNNQENQTKTSTKDTQNIVSESEGSSECNTNSETAVINESATEASNEDSSNNESSKNTESTDKEDKKESIIDDIKADSVWKMDDNIGYIKVDKVTEVNFDERAPAYQHQVFYVDECVYSKSYNFSDDLFFNSSHNDTNSANFSNIYSFFNTYNSFNSYSNNTPYVNIDSFDQSSTSKNTSNYNYTYFNIYNYINNYMKKYFTKKFTKTVSQKKLYKKLAKRKIRRNFLAVRSQLPALIERSEIIKVEAAEFSPIMCAYQHLSDFTVKMKKLVGIREMIEIQKLLISELTENKTDNFEMIIDVFILSNKNEAKKRKLSDGDDDEFDEEEEEEEESEEEDRDQIIDDIFKEPEQKIRKNRKDFEKIVPSKMMGILKLFLDTLESGVKLHGKWIINNLQFVPLQYQFEFQIRRYKTKFNQILSK</sequence>
<feature type="compositionally biased region" description="Low complexity" evidence="2">
    <location>
        <begin position="1729"/>
        <end position="1762"/>
    </location>
</feature>
<feature type="compositionally biased region" description="Low complexity" evidence="2">
    <location>
        <begin position="1282"/>
        <end position="1296"/>
    </location>
</feature>
<dbReference type="Gene3D" id="1.25.40.410">
    <property type="match status" value="1"/>
</dbReference>
<evidence type="ECO:0000313" key="4">
    <source>
        <dbReference type="EMBL" id="KAK8884307.1"/>
    </source>
</evidence>
<dbReference type="InterPro" id="IPR035892">
    <property type="entry name" value="C2_domain_sf"/>
</dbReference>
<feature type="compositionally biased region" description="Basic residues" evidence="2">
    <location>
        <begin position="1602"/>
        <end position="1613"/>
    </location>
</feature>
<protein>
    <recommendedName>
        <fullName evidence="3">C2 DOCK-type domain-containing protein</fullName>
    </recommendedName>
</protein>
<dbReference type="InterPro" id="IPR026791">
    <property type="entry name" value="DOCK"/>
</dbReference>
<feature type="region of interest" description="Disordered" evidence="2">
    <location>
        <begin position="1006"/>
        <end position="1026"/>
    </location>
</feature>
<feature type="compositionally biased region" description="Basic and acidic residues" evidence="2">
    <location>
        <begin position="445"/>
        <end position="472"/>
    </location>
</feature>
<dbReference type="PROSITE" id="PS51650">
    <property type="entry name" value="C2_DOCK"/>
    <property type="match status" value="1"/>
</dbReference>
<feature type="region of interest" description="Disordered" evidence="2">
    <location>
        <begin position="2124"/>
        <end position="2150"/>
    </location>
</feature>
<evidence type="ECO:0000256" key="1">
    <source>
        <dbReference type="PROSITE-ProRule" id="PRU00983"/>
    </source>
</evidence>
<dbReference type="PANTHER" id="PTHR23317">
    <property type="entry name" value="DEDICATOR OF CYTOKINESIS DOCK"/>
    <property type="match status" value="1"/>
</dbReference>